<dbReference type="PANTHER" id="PTHR24123:SF33">
    <property type="entry name" value="PROTEIN HOS4"/>
    <property type="match status" value="1"/>
</dbReference>
<dbReference type="OrthoDB" id="671583at2"/>
<evidence type="ECO:0000256" key="1">
    <source>
        <dbReference type="ARBA" id="ARBA00022737"/>
    </source>
</evidence>
<evidence type="ECO:0000313" key="6">
    <source>
        <dbReference type="Proteomes" id="UP000219522"/>
    </source>
</evidence>
<accession>A0A7Z7I5H5</accession>
<gene>
    <name evidence="5" type="ORF">SAMN05446927_2279</name>
</gene>
<dbReference type="InterPro" id="IPR051165">
    <property type="entry name" value="Multifunctional_ANK_Repeat"/>
</dbReference>
<proteinExistence type="predicted"/>
<dbReference type="RefSeq" id="WP_062639768.1">
    <property type="nucleotide sequence ID" value="NZ_FCOG02000066.1"/>
</dbReference>
<organism evidence="5 6">
    <name type="scientific">Caballeronia arationis</name>
    <dbReference type="NCBI Taxonomy" id="1777142"/>
    <lineage>
        <taxon>Bacteria</taxon>
        <taxon>Pseudomonadati</taxon>
        <taxon>Pseudomonadota</taxon>
        <taxon>Betaproteobacteria</taxon>
        <taxon>Burkholderiales</taxon>
        <taxon>Burkholderiaceae</taxon>
        <taxon>Caballeronia</taxon>
    </lineage>
</organism>
<feature type="repeat" description="ANK" evidence="3">
    <location>
        <begin position="714"/>
        <end position="746"/>
    </location>
</feature>
<dbReference type="SUPFAM" id="SSF48403">
    <property type="entry name" value="Ankyrin repeat"/>
    <property type="match status" value="2"/>
</dbReference>
<feature type="domain" description="Novel STAND NTPase 1" evidence="4">
    <location>
        <begin position="207"/>
        <end position="594"/>
    </location>
</feature>
<keyword evidence="2 3" id="KW-0040">ANK repeat</keyword>
<dbReference type="Gene3D" id="1.25.40.20">
    <property type="entry name" value="Ankyrin repeat-containing domain"/>
    <property type="match status" value="4"/>
</dbReference>
<feature type="repeat" description="ANK" evidence="3">
    <location>
        <begin position="982"/>
        <end position="1014"/>
    </location>
</feature>
<feature type="repeat" description="ANK" evidence="3">
    <location>
        <begin position="949"/>
        <end position="981"/>
    </location>
</feature>
<sequence length="1381" mass="151190">MRETFRLFLSYPSSARKLAAGIRDLSIKAVNIGPWQKYFELQICMWDDENDRILLDAFADPNQLIFSKQFRPSEADLFIVCLSNRIGDGTIGEICERMEGINGANNFKIFLNDTPPQQRKDGYEKALEEYDRMHAWLKAPFKITSGDTKIPLNYIQTSIVEIADAAELLSALEKALMDAIREKYEKSISLLRTAQTTGGGALPSLNPYPGLMPLTLEYAKCIFGREQNIASIQAAMKAGNRFIMLYGASGVGKSSLVNAGILGRLDSDAKTAVMRPSGQPGQQLAELLQGFLPGVTTLAIKHFPEKQVASLNKALEDYSGLYLFIDQFERLYSAPAKEIEDFQRILVALAAVPRSHVIIAHRVDQKGEWARRPALSSPQGIEWLERPVDHVRIVYLRDVIEGPAIFAGVEGPEAALVDRLIEDFEDQRNATPLLALTLHDLYERSGRTAPMTLAEYERQGGLRGILDRRARQLSEKLAQYGLGEDRLLALFSLIVDVDDEGLPVSKVARRSDVIALFASDTLEDPSEFVEQELVWQLFLRTEERESADTLTLAHEVYFDEWPLLRKWLGENKHQIQQIREIEREALRWDRNWRSPAYLLSPERLEAAQALFAGHPSRFRDSRRTLVSDLLSESDKEAKERRIEDAIFRGEISEVDELLKEGLVAKRPLSDDESFAPFYDAIWGESEGGTAAPQGEVGADAGVLNRANAWVMMARGFTPIHFAALAGRADKIRRLVEVGVDVNIEAAAGSTPLVCAAFAGKREAVELLLQLGADPALRHHPTGFDAAAWASHRGHLEIADLLLNHLGDFSQGLPADVARGLVLAAASAGDAGQLGGFVSRIEASEERSQLLQDALTYAATRSAACAQLLVDAGASPVMQDSDGRVSLVIAAQADDAAILRVLLDKGGADDVDAADKWGRTALAMAAEAGHVDHVSLLIERGADLDAGDDDGRTPLIRAALNGKDAIVKLLVDAGSKLDAADKAGHTALMMAIAGSTESTVRLLLGLGANPHAADKKNSTVLMHAVGQGQEGIVQLLLSDHRADGRIANASGHTPLMAAARKGQYPIVLLLLNALDESERQAVDKKGWTALCHAGYAGHGSIVRLLQEQGASLPLWTEYVVNDGRQDAVSGTPQIEWLRGDRLAASIREPLIASTDKPWPMAPIVGEADEWTVLGREEAATLIEELVRALNRDSQWINSGPVTRVRTFQPLFYPDALLCEAESCGLDGVEGLITFCKSAHGCVLLDGTSQPIHKLNIVGTVDLSRADNVRQFAKFFCTAVQGDESSFTLLESPAELDFTRALTTAEQYQLPIHVGASTPPRESLDQKSWSLESNVSYGNRLFRAEFQVWKSGFVSMTDDQQLMESLPVVAQGFSANARRRFIP</sequence>
<name>A0A7Z7I5H5_9BURK</name>
<feature type="repeat" description="ANK" evidence="3">
    <location>
        <begin position="747"/>
        <end position="779"/>
    </location>
</feature>
<dbReference type="Gene3D" id="3.40.50.300">
    <property type="entry name" value="P-loop containing nucleotide triphosphate hydrolases"/>
    <property type="match status" value="1"/>
</dbReference>
<comment type="caution">
    <text evidence="5">The sequence shown here is derived from an EMBL/GenBank/DDBJ whole genome shotgun (WGS) entry which is preliminary data.</text>
</comment>
<keyword evidence="6" id="KW-1185">Reference proteome</keyword>
<evidence type="ECO:0000256" key="2">
    <source>
        <dbReference type="ARBA" id="ARBA00023043"/>
    </source>
</evidence>
<dbReference type="EMBL" id="OCSU01000001">
    <property type="protein sequence ID" value="SOE62244.1"/>
    <property type="molecule type" value="Genomic_DNA"/>
</dbReference>
<evidence type="ECO:0000256" key="3">
    <source>
        <dbReference type="PROSITE-ProRule" id="PRU00023"/>
    </source>
</evidence>
<dbReference type="Pfam" id="PF00023">
    <property type="entry name" value="Ank"/>
    <property type="match status" value="1"/>
</dbReference>
<dbReference type="InterPro" id="IPR036770">
    <property type="entry name" value="Ankyrin_rpt-contain_sf"/>
</dbReference>
<dbReference type="InterPro" id="IPR027417">
    <property type="entry name" value="P-loop_NTPase"/>
</dbReference>
<dbReference type="Pfam" id="PF20703">
    <property type="entry name" value="nSTAND1"/>
    <property type="match status" value="1"/>
</dbReference>
<dbReference type="PANTHER" id="PTHR24123">
    <property type="entry name" value="ANKYRIN REPEAT-CONTAINING"/>
    <property type="match status" value="1"/>
</dbReference>
<feature type="repeat" description="ANK" evidence="3">
    <location>
        <begin position="1049"/>
        <end position="1071"/>
    </location>
</feature>
<dbReference type="InterPro" id="IPR049052">
    <property type="entry name" value="nSTAND1"/>
</dbReference>
<dbReference type="Proteomes" id="UP000219522">
    <property type="component" value="Unassembled WGS sequence"/>
</dbReference>
<dbReference type="Pfam" id="PF12796">
    <property type="entry name" value="Ank_2"/>
    <property type="match status" value="3"/>
</dbReference>
<evidence type="ECO:0000259" key="4">
    <source>
        <dbReference type="Pfam" id="PF20703"/>
    </source>
</evidence>
<dbReference type="SUPFAM" id="SSF52540">
    <property type="entry name" value="P-loop containing nucleoside triphosphate hydrolases"/>
    <property type="match status" value="1"/>
</dbReference>
<keyword evidence="1" id="KW-0677">Repeat</keyword>
<evidence type="ECO:0000313" key="5">
    <source>
        <dbReference type="EMBL" id="SOE62244.1"/>
    </source>
</evidence>
<dbReference type="InterPro" id="IPR002110">
    <property type="entry name" value="Ankyrin_rpt"/>
</dbReference>
<feature type="repeat" description="ANK" evidence="3">
    <location>
        <begin position="916"/>
        <end position="948"/>
    </location>
</feature>
<protein>
    <submittedName>
        <fullName evidence="5">Ankyrin repeat</fullName>
    </submittedName>
</protein>
<dbReference type="PROSITE" id="PS50088">
    <property type="entry name" value="ANK_REPEAT"/>
    <property type="match status" value="6"/>
</dbReference>
<dbReference type="SMART" id="SM00248">
    <property type="entry name" value="ANK"/>
    <property type="match status" value="11"/>
</dbReference>
<dbReference type="PROSITE" id="PS50297">
    <property type="entry name" value="ANK_REP_REGION"/>
    <property type="match status" value="6"/>
</dbReference>
<reference evidence="5 6" key="1">
    <citation type="submission" date="2017-09" db="EMBL/GenBank/DDBJ databases">
        <authorList>
            <person name="Varghese N."/>
            <person name="Submissions S."/>
        </authorList>
    </citation>
    <scope>NUCLEOTIDE SEQUENCE [LARGE SCALE GENOMIC DNA]</scope>
    <source>
        <strain evidence="5 6">OK806</strain>
    </source>
</reference>